<gene>
    <name evidence="1" type="ORF">COT42_05775</name>
</gene>
<accession>A0A2H0XWM2</accession>
<name>A0A2H0XWM2_UNCSA</name>
<proteinExistence type="predicted"/>
<dbReference type="Proteomes" id="UP000231343">
    <property type="component" value="Unassembled WGS sequence"/>
</dbReference>
<evidence type="ECO:0000313" key="2">
    <source>
        <dbReference type="Proteomes" id="UP000231343"/>
    </source>
</evidence>
<organism evidence="1 2">
    <name type="scientific">Candidatus Saganbacteria bacterium CG08_land_8_20_14_0_20_45_16</name>
    <dbReference type="NCBI Taxonomy" id="2014293"/>
    <lineage>
        <taxon>Bacteria</taxon>
        <taxon>Bacillati</taxon>
        <taxon>Saganbacteria</taxon>
    </lineage>
</organism>
<dbReference type="InterPro" id="IPR019270">
    <property type="entry name" value="DUF2283"/>
</dbReference>
<reference evidence="1 2" key="1">
    <citation type="submission" date="2017-09" db="EMBL/GenBank/DDBJ databases">
        <title>Depth-based differentiation of microbial function through sediment-hosted aquifers and enrichment of novel symbionts in the deep terrestrial subsurface.</title>
        <authorList>
            <person name="Probst A.J."/>
            <person name="Ladd B."/>
            <person name="Jarett J.K."/>
            <person name="Geller-Mcgrath D.E."/>
            <person name="Sieber C.M."/>
            <person name="Emerson J.B."/>
            <person name="Anantharaman K."/>
            <person name="Thomas B.C."/>
            <person name="Malmstrom R."/>
            <person name="Stieglmeier M."/>
            <person name="Klingl A."/>
            <person name="Woyke T."/>
            <person name="Ryan C.M."/>
            <person name="Banfield J.F."/>
        </authorList>
    </citation>
    <scope>NUCLEOTIDE SEQUENCE [LARGE SCALE GENOMIC DNA]</scope>
    <source>
        <strain evidence="1">CG08_land_8_20_14_0_20_45_16</strain>
    </source>
</reference>
<dbReference type="EMBL" id="PEYM01000090">
    <property type="protein sequence ID" value="PIS29312.1"/>
    <property type="molecule type" value="Genomic_DNA"/>
</dbReference>
<comment type="caution">
    <text evidence="1">The sequence shown here is derived from an EMBL/GenBank/DDBJ whole genome shotgun (WGS) entry which is preliminary data.</text>
</comment>
<evidence type="ECO:0008006" key="3">
    <source>
        <dbReference type="Google" id="ProtNLM"/>
    </source>
</evidence>
<evidence type="ECO:0000313" key="1">
    <source>
        <dbReference type="EMBL" id="PIS29312.1"/>
    </source>
</evidence>
<protein>
    <recommendedName>
        <fullName evidence="3">DUF2283 domain-containing protein</fullName>
    </recommendedName>
</protein>
<sequence length="71" mass="8326">MHILYDDKSDLLYLRLDDKKQEIINRRVSEDIVLDMGKGEQIVGIEILDASKHILLDKLLPVKYETVKTMR</sequence>
<dbReference type="AlphaFoldDB" id="A0A2H0XWM2"/>
<dbReference type="Pfam" id="PF10049">
    <property type="entry name" value="DUF2283"/>
    <property type="match status" value="1"/>
</dbReference>